<reference evidence="3" key="1">
    <citation type="submission" date="2021-03" db="EMBL/GenBank/DDBJ databases">
        <authorList>
            <person name="Tagirdzhanova G."/>
        </authorList>
    </citation>
    <scope>NUCLEOTIDE SEQUENCE</scope>
</reference>
<keyword evidence="2" id="KW-1133">Transmembrane helix</keyword>
<evidence type="ECO:0000256" key="2">
    <source>
        <dbReference type="SAM" id="Phobius"/>
    </source>
</evidence>
<proteinExistence type="predicted"/>
<name>A0A8H3FN33_9LECA</name>
<feature type="transmembrane region" description="Helical" evidence="2">
    <location>
        <begin position="178"/>
        <end position="200"/>
    </location>
</feature>
<evidence type="ECO:0000313" key="3">
    <source>
        <dbReference type="EMBL" id="CAF9927544.1"/>
    </source>
</evidence>
<evidence type="ECO:0000256" key="1">
    <source>
        <dbReference type="SAM" id="MobiDB-lite"/>
    </source>
</evidence>
<feature type="transmembrane region" description="Helical" evidence="2">
    <location>
        <begin position="230"/>
        <end position="248"/>
    </location>
</feature>
<keyword evidence="2" id="KW-0472">Membrane</keyword>
<keyword evidence="2" id="KW-0812">Transmembrane</keyword>
<dbReference type="Proteomes" id="UP000664169">
    <property type="component" value="Unassembled WGS sequence"/>
</dbReference>
<feature type="transmembrane region" description="Helical" evidence="2">
    <location>
        <begin position="355"/>
        <end position="373"/>
    </location>
</feature>
<dbReference type="InterPro" id="IPR018830">
    <property type="entry name" value="DUF2434"/>
</dbReference>
<organism evidence="3 4">
    <name type="scientific">Gomphillus americanus</name>
    <dbReference type="NCBI Taxonomy" id="1940652"/>
    <lineage>
        <taxon>Eukaryota</taxon>
        <taxon>Fungi</taxon>
        <taxon>Dikarya</taxon>
        <taxon>Ascomycota</taxon>
        <taxon>Pezizomycotina</taxon>
        <taxon>Lecanoromycetes</taxon>
        <taxon>OSLEUM clade</taxon>
        <taxon>Ostropomycetidae</taxon>
        <taxon>Ostropales</taxon>
        <taxon>Graphidaceae</taxon>
        <taxon>Gomphilloideae</taxon>
        <taxon>Gomphillus</taxon>
    </lineage>
</organism>
<dbReference type="OrthoDB" id="5308502at2759"/>
<feature type="transmembrane region" description="Helical" evidence="2">
    <location>
        <begin position="146"/>
        <end position="166"/>
    </location>
</feature>
<keyword evidence="4" id="KW-1185">Reference proteome</keyword>
<comment type="caution">
    <text evidence="3">The sequence shown here is derived from an EMBL/GenBank/DDBJ whole genome shotgun (WGS) entry which is preliminary data.</text>
</comment>
<dbReference type="EMBL" id="CAJPDQ010000027">
    <property type="protein sequence ID" value="CAF9927544.1"/>
    <property type="molecule type" value="Genomic_DNA"/>
</dbReference>
<dbReference type="AlphaFoldDB" id="A0A8H3FN33"/>
<protein>
    <submittedName>
        <fullName evidence="3">Uncharacterized protein</fullName>
    </submittedName>
</protein>
<evidence type="ECO:0000313" key="4">
    <source>
        <dbReference type="Proteomes" id="UP000664169"/>
    </source>
</evidence>
<gene>
    <name evidence="3" type="ORF">GOMPHAMPRED_004430</name>
</gene>
<sequence length="531" mass="60938">MFVHTIRTRDWIEKNVHTYIKRDLIPFEPGENSTDVIINGKHYNLTTLQQYDFAVYNNGTLSNSSYCYLTIPSVSQNMPIIFPNGSIVNGASCYSPFYPIGQRGIIGLAFAAMFAISILFTLVCLRKHGQLFIQQTKRFRVIGRRWQWYWALFVTACGMIACFSEVDVDRDYLPSAPIIIQTIFWYLSIPATLACVWESVRHWGSWQERQLYDADPFVYRNHDRRSKIEFYLPLVFYLFAWLNFFMNIPRNWLGFQAQADSSQTLNNFIPAVEDSRFKAGAVLAFCAWCIIPIHLWHSIHYYKPEASQKTFGRLRSIPPVFVLTISLSLVIIGYAEASAWVPGINLGGLKANSGYIYGLGFAPEILILLLHIINGLRNPNEDLELLRQRASRSEATDEMLGIDRRARKPRWWTHVANEFGFDNDAKLRALANTNIGHRRTEEEAGRDVRMHELARQHLDDEVTPESDIEEHFVDRPTRRDNVHVQSGLLDITTPPIRSGIHREPSEAPSFGSATTAVSQVQQQQIRSMLDV</sequence>
<dbReference type="Pfam" id="PF10361">
    <property type="entry name" value="DUF2434"/>
    <property type="match status" value="1"/>
</dbReference>
<feature type="region of interest" description="Disordered" evidence="1">
    <location>
        <begin position="492"/>
        <end position="518"/>
    </location>
</feature>
<feature type="transmembrane region" description="Helical" evidence="2">
    <location>
        <begin position="277"/>
        <end position="296"/>
    </location>
</feature>
<feature type="transmembrane region" description="Helical" evidence="2">
    <location>
        <begin position="317"/>
        <end position="335"/>
    </location>
</feature>
<feature type="transmembrane region" description="Helical" evidence="2">
    <location>
        <begin position="105"/>
        <end position="125"/>
    </location>
</feature>
<accession>A0A8H3FN33</accession>